<accession>A0ABS7X8Q3</accession>
<dbReference type="Gene3D" id="3.40.605.10">
    <property type="entry name" value="Aldehyde Dehydrogenase, Chain A, domain 1"/>
    <property type="match status" value="1"/>
</dbReference>
<dbReference type="SUPFAM" id="SSF53720">
    <property type="entry name" value="ALDH-like"/>
    <property type="match status" value="1"/>
</dbReference>
<dbReference type="PANTHER" id="PTHR43353">
    <property type="entry name" value="SUCCINATE-SEMIALDEHYDE DEHYDROGENASE, MITOCHONDRIAL"/>
    <property type="match status" value="1"/>
</dbReference>
<keyword evidence="1" id="KW-0560">Oxidoreductase</keyword>
<name>A0ABS7X8Q3_9GAMM</name>
<dbReference type="InterPro" id="IPR050740">
    <property type="entry name" value="Aldehyde_DH_Superfamily"/>
</dbReference>
<dbReference type="Gene3D" id="3.40.309.10">
    <property type="entry name" value="Aldehyde Dehydrogenase, Chain A, domain 2"/>
    <property type="match status" value="1"/>
</dbReference>
<evidence type="ECO:0000313" key="4">
    <source>
        <dbReference type="Proteomes" id="UP000663814"/>
    </source>
</evidence>
<reference evidence="3 4" key="1">
    <citation type="submission" date="2021-08" db="EMBL/GenBank/DDBJ databases">
        <title>Rheinheimera aquimaris sp. nov., isolated from seawater of the East Sea in Korea.</title>
        <authorList>
            <person name="Kim K.H."/>
            <person name="Wenting R."/>
            <person name="Kim K.R."/>
            <person name="Jeon C.O."/>
        </authorList>
    </citation>
    <scope>NUCLEOTIDE SEQUENCE [LARGE SCALE GENOMIC DNA]</scope>
    <source>
        <strain evidence="3 4">MA-13</strain>
    </source>
</reference>
<gene>
    <name evidence="3" type="ORF">I4W93_009960</name>
</gene>
<keyword evidence="4" id="KW-1185">Reference proteome</keyword>
<dbReference type="CDD" id="cd07129">
    <property type="entry name" value="ALDH_KGSADH"/>
    <property type="match status" value="1"/>
</dbReference>
<organism evidence="3 4">
    <name type="scientific">Rheinheimera maricola</name>
    <dbReference type="NCBI Taxonomy" id="2793282"/>
    <lineage>
        <taxon>Bacteria</taxon>
        <taxon>Pseudomonadati</taxon>
        <taxon>Pseudomonadota</taxon>
        <taxon>Gammaproteobacteria</taxon>
        <taxon>Chromatiales</taxon>
        <taxon>Chromatiaceae</taxon>
        <taxon>Rheinheimera</taxon>
    </lineage>
</organism>
<dbReference type="InterPro" id="IPR016161">
    <property type="entry name" value="Ald_DH/histidinol_DH"/>
</dbReference>
<protein>
    <submittedName>
        <fullName evidence="3">Aldehyde dehydrogenase (NADP(+))</fullName>
    </submittedName>
</protein>
<proteinExistence type="predicted"/>
<evidence type="ECO:0000256" key="1">
    <source>
        <dbReference type="ARBA" id="ARBA00023002"/>
    </source>
</evidence>
<sequence length="501" mass="53669">MITGQHYIGGHWCGQPEASNTSFNPAQNAALPWCFAEAGEAELHSLTEQATAAFALYRYVTAAARAGFLDAIATELEQRQAEIVSTMVQETALAPARAQSELGRTCNQLRLFATELRAPANDCSLPALPERQPLPRPALRLGKVPLGPVLVFAASNFPLAFSVAGGDTASALAAGCPVIVKAHNAHPATSELAAQAIASAADKTAMPAGVFSLVHARQHAFSEALLRHPAIKAVAFTGSEQLGMHFQRLIWQRPQPIPFFGELGSQNPLFVTPDYLAQHSEHFATQLAQSVLNGCGQFCTRPALVFVPKGAAVLQSQLKLHFGQAQAGAMLTAKIAKHYRDGCQALRQCAAVALLAEGQGEESACYTRPRLFATTANAFLQHGILQQEIFGPATVLIEYADTTQLQMLATTLQGQLTATLYATEQELAKMQALLQELEVHCGRLIYAQMPTGVEVCAAMQHGGPFPAATDSRYTAVGSRAVDRFLRPLCYQNFPNLNGDKA</sequence>
<dbReference type="InterPro" id="IPR015590">
    <property type="entry name" value="Aldehyde_DH_dom"/>
</dbReference>
<dbReference type="InterPro" id="IPR016163">
    <property type="entry name" value="Ald_DH_C"/>
</dbReference>
<evidence type="ECO:0000259" key="2">
    <source>
        <dbReference type="Pfam" id="PF00171"/>
    </source>
</evidence>
<dbReference type="InterPro" id="IPR016162">
    <property type="entry name" value="Ald_DH_N"/>
</dbReference>
<evidence type="ECO:0000313" key="3">
    <source>
        <dbReference type="EMBL" id="MBZ9611919.1"/>
    </source>
</evidence>
<dbReference type="RefSeq" id="WP_205311071.1">
    <property type="nucleotide sequence ID" value="NZ_JAERPS020000003.1"/>
</dbReference>
<dbReference type="PANTHER" id="PTHR43353:SF3">
    <property type="entry name" value="ALDEHYDE DEHYDROGENASE-RELATED"/>
    <property type="match status" value="1"/>
</dbReference>
<dbReference type="EMBL" id="JAERPS020000003">
    <property type="protein sequence ID" value="MBZ9611919.1"/>
    <property type="molecule type" value="Genomic_DNA"/>
</dbReference>
<dbReference type="Proteomes" id="UP000663814">
    <property type="component" value="Unassembled WGS sequence"/>
</dbReference>
<feature type="domain" description="Aldehyde dehydrogenase" evidence="2">
    <location>
        <begin position="20"/>
        <end position="437"/>
    </location>
</feature>
<comment type="caution">
    <text evidence="3">The sequence shown here is derived from an EMBL/GenBank/DDBJ whole genome shotgun (WGS) entry which is preliminary data.</text>
</comment>
<dbReference type="InterPro" id="IPR044151">
    <property type="entry name" value="ALDH_KGSADH"/>
</dbReference>
<dbReference type="Pfam" id="PF00171">
    <property type="entry name" value="Aldedh"/>
    <property type="match status" value="1"/>
</dbReference>